<keyword evidence="2" id="KW-0808">Transferase</keyword>
<organism evidence="2 3">
    <name type="scientific">Paragonimus westermani</name>
    <dbReference type="NCBI Taxonomy" id="34504"/>
    <lineage>
        <taxon>Eukaryota</taxon>
        <taxon>Metazoa</taxon>
        <taxon>Spiralia</taxon>
        <taxon>Lophotrochozoa</taxon>
        <taxon>Platyhelminthes</taxon>
        <taxon>Trematoda</taxon>
        <taxon>Digenea</taxon>
        <taxon>Plagiorchiida</taxon>
        <taxon>Troglotremata</taxon>
        <taxon>Troglotrematidae</taxon>
        <taxon>Paragonimus</taxon>
    </lineage>
</organism>
<dbReference type="GO" id="GO:0016779">
    <property type="term" value="F:nucleotidyltransferase activity"/>
    <property type="evidence" value="ECO:0007669"/>
    <property type="project" value="UniProtKB-KW"/>
</dbReference>
<sequence>KEDVRQSDYRAMYSCGLLLLSTALHKQTISPLLIHAAKVVGNKLLLSIPALFNSSSYWKNAISVCYNTATEVCPSLDVNLVLPQQVRGNCSFDFDVVITNNENVNWAMEQARFLNPAYDKNVIYANLDLPNTPSALHLEDDRTLVDEQYTDVCLGGTFDRLHNGHKILLSVGALLARKRLLVGVTTDSMLKNKHLAPLILSIGGRCAGIQSFLSTIGFPVSKLEVAELRDAFGPPAYCPEYRCIVASAESVPVGNTHITR</sequence>
<proteinExistence type="predicted"/>
<dbReference type="EMBL" id="QNGE01006242">
    <property type="protein sequence ID" value="KAA3671541.1"/>
    <property type="molecule type" value="Genomic_DNA"/>
</dbReference>
<dbReference type="SUPFAM" id="SSF52374">
    <property type="entry name" value="Nucleotidylyl transferase"/>
    <property type="match status" value="1"/>
</dbReference>
<reference evidence="2 3" key="1">
    <citation type="journal article" date="2019" name="Gigascience">
        <title>Whole-genome sequence of the oriental lung fluke Paragonimus westermani.</title>
        <authorList>
            <person name="Oey H."/>
            <person name="Zakrzewski M."/>
            <person name="Narain K."/>
            <person name="Devi K.R."/>
            <person name="Agatsuma T."/>
            <person name="Nawaratna S."/>
            <person name="Gobert G.N."/>
            <person name="Jones M.K."/>
            <person name="Ragan M.A."/>
            <person name="McManus D.P."/>
            <person name="Krause L."/>
        </authorList>
    </citation>
    <scope>NUCLEOTIDE SEQUENCE [LARGE SCALE GENOMIC DNA]</scope>
    <source>
        <strain evidence="2 3">IND2009</strain>
    </source>
</reference>
<keyword evidence="2" id="KW-0548">Nucleotidyltransferase</keyword>
<evidence type="ECO:0000313" key="3">
    <source>
        <dbReference type="Proteomes" id="UP000324629"/>
    </source>
</evidence>
<evidence type="ECO:0000313" key="2">
    <source>
        <dbReference type="EMBL" id="KAA3671541.1"/>
    </source>
</evidence>
<feature type="non-terminal residue" evidence="2">
    <location>
        <position position="1"/>
    </location>
</feature>
<dbReference type="Pfam" id="PF01467">
    <property type="entry name" value="CTP_transf_like"/>
    <property type="match status" value="1"/>
</dbReference>
<comment type="caution">
    <text evidence="2">The sequence shown here is derived from an EMBL/GenBank/DDBJ whole genome shotgun (WGS) entry which is preliminary data.</text>
</comment>
<dbReference type="InterPro" id="IPR004821">
    <property type="entry name" value="Cyt_trans-like"/>
</dbReference>
<name>A0A5J4N7L0_9TREM</name>
<keyword evidence="2" id="KW-0418">Kinase</keyword>
<gene>
    <name evidence="2" type="ORF">DEA37_0006640</name>
</gene>
<feature type="domain" description="Cytidyltransferase-like" evidence="1">
    <location>
        <begin position="154"/>
        <end position="212"/>
    </location>
</feature>
<dbReference type="InterPro" id="IPR014729">
    <property type="entry name" value="Rossmann-like_a/b/a_fold"/>
</dbReference>
<dbReference type="AlphaFoldDB" id="A0A5J4N7L0"/>
<keyword evidence="3" id="KW-1185">Reference proteome</keyword>
<dbReference type="Proteomes" id="UP000324629">
    <property type="component" value="Unassembled WGS sequence"/>
</dbReference>
<accession>A0A5J4N7L0</accession>
<evidence type="ECO:0000259" key="1">
    <source>
        <dbReference type="Pfam" id="PF01467"/>
    </source>
</evidence>
<dbReference type="GO" id="GO:0016301">
    <property type="term" value="F:kinase activity"/>
    <property type="evidence" value="ECO:0007669"/>
    <property type="project" value="UniProtKB-KW"/>
</dbReference>
<protein>
    <submittedName>
        <fullName evidence="2">Phosphopantetheine adenylyltransferase / dephospho-CoA kinase</fullName>
    </submittedName>
</protein>
<dbReference type="Gene3D" id="3.40.50.620">
    <property type="entry name" value="HUPs"/>
    <property type="match status" value="1"/>
</dbReference>